<name>A0A7C5T1R9_9AQUI</name>
<dbReference type="EMBL" id="DSAC01000095">
    <property type="protein sequence ID" value="HHO74459.1"/>
    <property type="molecule type" value="Genomic_DNA"/>
</dbReference>
<organism evidence="1">
    <name type="scientific">Thermocrinis ruber</name>
    <dbReference type="NCBI Taxonomy" id="75906"/>
    <lineage>
        <taxon>Bacteria</taxon>
        <taxon>Pseudomonadati</taxon>
        <taxon>Aquificota</taxon>
        <taxon>Aquificia</taxon>
        <taxon>Aquificales</taxon>
        <taxon>Aquificaceae</taxon>
        <taxon>Thermocrinis</taxon>
    </lineage>
</organism>
<dbReference type="AlphaFoldDB" id="A0A7C5T1R9"/>
<comment type="caution">
    <text evidence="1">The sequence shown here is derived from an EMBL/GenBank/DDBJ whole genome shotgun (WGS) entry which is preliminary data.</text>
</comment>
<accession>A0A7C5T1R9</accession>
<gene>
    <name evidence="1" type="ORF">ENN04_07510</name>
</gene>
<sequence length="156" mass="18466">MREVFTNETFLKELGLWVATFGDINLLYDDIIRDLWLKPKVITDNVILLRDLGIGKIYDFQTDVPSNVNTTRNFFLYRQLNSEVILIYDRPHTMLVFVENGKTVHKPDKVRYLCYRNTEIYHIYPRNAYHVYYEGVKLITPNGEIVVNKAETETRT</sequence>
<evidence type="ECO:0000313" key="1">
    <source>
        <dbReference type="EMBL" id="HHO74459.1"/>
    </source>
</evidence>
<protein>
    <submittedName>
        <fullName evidence="1">Uncharacterized protein</fullName>
    </submittedName>
</protein>
<reference evidence="1" key="1">
    <citation type="journal article" date="2020" name="mSystems">
        <title>Genome- and Community-Level Interaction Insights into Carbon Utilization and Element Cycling Functions of Hydrothermarchaeota in Hydrothermal Sediment.</title>
        <authorList>
            <person name="Zhou Z."/>
            <person name="Liu Y."/>
            <person name="Xu W."/>
            <person name="Pan J."/>
            <person name="Luo Z.H."/>
            <person name="Li M."/>
        </authorList>
    </citation>
    <scope>NUCLEOTIDE SEQUENCE [LARGE SCALE GENOMIC DNA]</scope>
    <source>
        <strain evidence="1">SpSt-114</strain>
    </source>
</reference>
<proteinExistence type="predicted"/>